<gene>
    <name evidence="1" type="ORF">HUN41_00029</name>
</gene>
<evidence type="ECO:0000313" key="1">
    <source>
        <dbReference type="EMBL" id="QMP84159.1"/>
    </source>
</evidence>
<organism evidence="1 2">
    <name type="scientific">Streptomyces phage Coruscant</name>
    <dbReference type="NCBI Taxonomy" id="2739834"/>
    <lineage>
        <taxon>Viruses</taxon>
        <taxon>Duplodnaviria</taxon>
        <taxon>Heunggongvirae</taxon>
        <taxon>Uroviricota</taxon>
        <taxon>Caudoviricetes</taxon>
        <taxon>Stanwilliamsviridae</taxon>
        <taxon>Boydwoodruffvirinae</taxon>
        <taxon>Coruscantvirus</taxon>
        <taxon>Coruscantvirus coruscant</taxon>
    </lineage>
</organism>
<protein>
    <submittedName>
        <fullName evidence="1">Uncharacterized protein</fullName>
    </submittedName>
</protein>
<sequence>MSDVTQTTNAQRWAQEFINIIKDRPAMALDEGFMIGWFANAIEAGVRKGQNDKD</sequence>
<reference evidence="1 2" key="1">
    <citation type="submission" date="2020-07" db="EMBL/GenBank/DDBJ databases">
        <title>Streptomyces phage Genome sequencing and assembly.</title>
        <authorList>
            <person name="Sharma V."/>
            <person name="Hardy A."/>
            <person name="Frunzke J."/>
        </authorList>
    </citation>
    <scope>NUCLEOTIDE SEQUENCE [LARGE SCALE GENOMIC DNA]</scope>
</reference>
<accession>A0A7G4AVW9</accession>
<evidence type="ECO:0000313" key="2">
    <source>
        <dbReference type="Proteomes" id="UP000515922"/>
    </source>
</evidence>
<proteinExistence type="predicted"/>
<dbReference type="Proteomes" id="UP000515922">
    <property type="component" value="Segment"/>
</dbReference>
<dbReference type="EMBL" id="MT711976">
    <property type="protein sequence ID" value="QMP84159.1"/>
    <property type="molecule type" value="Genomic_DNA"/>
</dbReference>
<keyword evidence="2" id="KW-1185">Reference proteome</keyword>
<name>A0A7G4AVW9_9CAUD</name>